<evidence type="ECO:0000313" key="3">
    <source>
        <dbReference type="Proteomes" id="UP000509594"/>
    </source>
</evidence>
<sequence>MNMNDVIEWDIDVSILNNKFIRRELLKVLGIATLLTAFIVLLIMLPSMLGGDFTGSSSNLRDIKYALILIGLLFVFTVLFIFAYYGNRYMLSYSLDKNTVSTMSRTEQRSRNSKLNFLLIIIGLLTRNLAATGTGFLANSRQDQIMKWNNVKKATFYPASNTITLSTGYGEKSIVFCTEDNYNEVSEHVRSMCSNSCRMKEK</sequence>
<dbReference type="AlphaFoldDB" id="A0A7D5IBU2"/>
<evidence type="ECO:0000313" key="2">
    <source>
        <dbReference type="EMBL" id="QLC50089.1"/>
    </source>
</evidence>
<keyword evidence="3" id="KW-1185">Reference proteome</keyword>
<dbReference type="OrthoDB" id="124392at2157"/>
<protein>
    <submittedName>
        <fullName evidence="2">Uncharacterized protein</fullName>
    </submittedName>
</protein>
<gene>
    <name evidence="2" type="ORF">HWN40_07470</name>
</gene>
<dbReference type="KEGG" id="mzi:HWN40_07470"/>
<dbReference type="RefSeq" id="WP_176965145.1">
    <property type="nucleotide sequence ID" value="NZ_CP058215.1"/>
</dbReference>
<proteinExistence type="predicted"/>
<feature type="transmembrane region" description="Helical" evidence="1">
    <location>
        <begin position="115"/>
        <end position="137"/>
    </location>
</feature>
<reference evidence="2 3" key="1">
    <citation type="submission" date="2020-06" db="EMBL/GenBank/DDBJ databases">
        <title>Methanolobus halotolerans sp. nov., isolated from a saline lake Tus in Siberia.</title>
        <authorList>
            <person name="Shen Y."/>
            <person name="Chen S.-C."/>
            <person name="Lai M.-C."/>
            <person name="Huang H.-H."/>
            <person name="Chiu H.-H."/>
            <person name="Tang S.-L."/>
            <person name="Rogozin D.Y."/>
            <person name="Degermendzhy A.G."/>
        </authorList>
    </citation>
    <scope>NUCLEOTIDE SEQUENCE [LARGE SCALE GENOMIC DNA]</scope>
    <source>
        <strain evidence="2 3">DSM 21339</strain>
    </source>
</reference>
<dbReference type="EMBL" id="CP058215">
    <property type="protein sequence ID" value="QLC50089.1"/>
    <property type="molecule type" value="Genomic_DNA"/>
</dbReference>
<accession>A0A7D5IBU2</accession>
<keyword evidence="1" id="KW-0472">Membrane</keyword>
<evidence type="ECO:0000256" key="1">
    <source>
        <dbReference type="SAM" id="Phobius"/>
    </source>
</evidence>
<name>A0A7D5IBU2_9EURY</name>
<organism evidence="2 3">
    <name type="scientific">Methanolobus zinderi</name>
    <dbReference type="NCBI Taxonomy" id="536044"/>
    <lineage>
        <taxon>Archaea</taxon>
        <taxon>Methanobacteriati</taxon>
        <taxon>Methanobacteriota</taxon>
        <taxon>Stenosarchaea group</taxon>
        <taxon>Methanomicrobia</taxon>
        <taxon>Methanosarcinales</taxon>
        <taxon>Methanosarcinaceae</taxon>
        <taxon>Methanolobus</taxon>
    </lineage>
</organism>
<dbReference type="Proteomes" id="UP000509594">
    <property type="component" value="Chromosome"/>
</dbReference>
<feature type="transmembrane region" description="Helical" evidence="1">
    <location>
        <begin position="65"/>
        <end position="85"/>
    </location>
</feature>
<keyword evidence="1" id="KW-0812">Transmembrane</keyword>
<dbReference type="GeneID" id="55821503"/>
<keyword evidence="1" id="KW-1133">Transmembrane helix</keyword>
<feature type="transmembrane region" description="Helical" evidence="1">
    <location>
        <begin position="25"/>
        <end position="45"/>
    </location>
</feature>